<dbReference type="STRING" id="409849.ENSPMGP00000003186"/>
<reference evidence="2" key="1">
    <citation type="submission" date="2025-08" db="UniProtKB">
        <authorList>
            <consortium name="Ensembl"/>
        </authorList>
    </citation>
    <scope>IDENTIFICATION</scope>
</reference>
<keyword evidence="3" id="KW-1185">Reference proteome</keyword>
<accession>A0A3B3ZFK5</accession>
<evidence type="ECO:0000313" key="2">
    <source>
        <dbReference type="Ensembl" id="ENSPMGP00000003186.1"/>
    </source>
</evidence>
<reference evidence="2" key="2">
    <citation type="submission" date="2025-09" db="UniProtKB">
        <authorList>
            <consortium name="Ensembl"/>
        </authorList>
    </citation>
    <scope>IDENTIFICATION</scope>
</reference>
<dbReference type="Ensembl" id="ENSPMGT00000003379.1">
    <property type="protein sequence ID" value="ENSPMGP00000003186.1"/>
    <property type="gene ID" value="ENSPMGG00000002765.1"/>
</dbReference>
<dbReference type="Proteomes" id="UP000261520">
    <property type="component" value="Unplaced"/>
</dbReference>
<feature type="coiled-coil region" evidence="1">
    <location>
        <begin position="44"/>
        <end position="71"/>
    </location>
</feature>
<dbReference type="PANTHER" id="PTHR23313:SF0">
    <property type="entry name" value="TESTIS-EXPRESSED PROTEIN 9"/>
    <property type="match status" value="1"/>
</dbReference>
<keyword evidence="1" id="KW-0175">Coiled coil</keyword>
<sequence length="98" mass="11308">IILQTQIEKHKALVETSAKKCEGLQLHVEMENLHRSSKQAAALHNTVEIRLNRATEETQKLKCELSKMKQMSKMHFEAAKLLSFTEEEFLKALDWGET</sequence>
<dbReference type="AlphaFoldDB" id="A0A3B3ZFK5"/>
<dbReference type="PANTHER" id="PTHR23313">
    <property type="entry name" value="TSEC1-RELATED"/>
    <property type="match status" value="1"/>
</dbReference>
<name>A0A3B3ZFK5_9GOBI</name>
<evidence type="ECO:0000256" key="1">
    <source>
        <dbReference type="SAM" id="Coils"/>
    </source>
</evidence>
<evidence type="ECO:0000313" key="3">
    <source>
        <dbReference type="Proteomes" id="UP000261520"/>
    </source>
</evidence>
<organism evidence="2 3">
    <name type="scientific">Periophthalmus magnuspinnatus</name>
    <dbReference type="NCBI Taxonomy" id="409849"/>
    <lineage>
        <taxon>Eukaryota</taxon>
        <taxon>Metazoa</taxon>
        <taxon>Chordata</taxon>
        <taxon>Craniata</taxon>
        <taxon>Vertebrata</taxon>
        <taxon>Euteleostomi</taxon>
        <taxon>Actinopterygii</taxon>
        <taxon>Neopterygii</taxon>
        <taxon>Teleostei</taxon>
        <taxon>Neoteleostei</taxon>
        <taxon>Acanthomorphata</taxon>
        <taxon>Gobiaria</taxon>
        <taxon>Gobiiformes</taxon>
        <taxon>Gobioidei</taxon>
        <taxon>Gobiidae</taxon>
        <taxon>Oxudercinae</taxon>
        <taxon>Periophthalmus</taxon>
    </lineage>
</organism>
<protein>
    <recommendedName>
        <fullName evidence="4">Testis expressed 9</fullName>
    </recommendedName>
</protein>
<proteinExistence type="predicted"/>
<evidence type="ECO:0008006" key="4">
    <source>
        <dbReference type="Google" id="ProtNLM"/>
    </source>
</evidence>